<protein>
    <submittedName>
        <fullName evidence="3">Uncharacterized protein</fullName>
    </submittedName>
</protein>
<evidence type="ECO:0000256" key="1">
    <source>
        <dbReference type="SAM" id="Phobius"/>
    </source>
</evidence>
<feature type="transmembrane region" description="Helical" evidence="1">
    <location>
        <begin position="213"/>
        <end position="234"/>
    </location>
</feature>
<dbReference type="AlphaFoldDB" id="A0A9P8I8T9"/>
<feature type="transmembrane region" description="Helical" evidence="1">
    <location>
        <begin position="254"/>
        <end position="282"/>
    </location>
</feature>
<accession>A0A9P8I8T9</accession>
<name>A0A9P8I8T9_9PEZI</name>
<keyword evidence="1" id="KW-0812">Transmembrane</keyword>
<feature type="signal peptide" evidence="2">
    <location>
        <begin position="1"/>
        <end position="20"/>
    </location>
</feature>
<gene>
    <name evidence="3" type="ORF">FGG08_000545</name>
</gene>
<dbReference type="EMBL" id="JAGHQL010000006">
    <property type="protein sequence ID" value="KAH0545404.1"/>
    <property type="molecule type" value="Genomic_DNA"/>
</dbReference>
<evidence type="ECO:0000313" key="3">
    <source>
        <dbReference type="EMBL" id="KAH0545404.1"/>
    </source>
</evidence>
<feature type="transmembrane region" description="Helical" evidence="1">
    <location>
        <begin position="337"/>
        <end position="356"/>
    </location>
</feature>
<evidence type="ECO:0000256" key="2">
    <source>
        <dbReference type="SAM" id="SignalP"/>
    </source>
</evidence>
<dbReference type="Proteomes" id="UP000698800">
    <property type="component" value="Unassembled WGS sequence"/>
</dbReference>
<keyword evidence="1" id="KW-1133">Transmembrane helix</keyword>
<sequence>MSIWRLLRLLAALRKAQVLARGGVSSDVQYKELQRFVEEFEPVELPYEGVVYLHTYVGCTARENDTVVEKCVVATAPRINFVPIGFQVNSNGNACPQPSETIAALVRWSIIEWLIFLLGNTPLMKRLWQRARGKSAEELRSKQFRVNILGFWTSLGLDVGEIVIVGTLLSKVGYQVDIFKEFVIWSVRPRSAFLNGVLGAIDGGWSNEAVTDMVANILLSIFGGYLAFFGALCANHTTNPMRPLVWKTYMAGGFMASISTDVVWLSFSFMCILATFCCWKALAPPFRLIFKVLWFAVSSPFIQAKVFLKNGYLRMRGRKDQREKYLALSLDNSSLMVWYYSALALCFVLFVGNWMFWTGFLQLSGELYCPGELSKFDLVVIGLIFARTLIRQTLLHV</sequence>
<proteinExistence type="predicted"/>
<keyword evidence="4" id="KW-1185">Reference proteome</keyword>
<organism evidence="3 4">
    <name type="scientific">Glutinoglossum americanum</name>
    <dbReference type="NCBI Taxonomy" id="1670608"/>
    <lineage>
        <taxon>Eukaryota</taxon>
        <taxon>Fungi</taxon>
        <taxon>Dikarya</taxon>
        <taxon>Ascomycota</taxon>
        <taxon>Pezizomycotina</taxon>
        <taxon>Geoglossomycetes</taxon>
        <taxon>Geoglossales</taxon>
        <taxon>Geoglossaceae</taxon>
        <taxon>Glutinoglossum</taxon>
    </lineage>
</organism>
<keyword evidence="2" id="KW-0732">Signal</keyword>
<reference evidence="3" key="1">
    <citation type="submission" date="2021-03" db="EMBL/GenBank/DDBJ databases">
        <title>Comparative genomics and phylogenomic investigation of the class Geoglossomycetes provide insights into ecological specialization and systematics.</title>
        <authorList>
            <person name="Melie T."/>
            <person name="Pirro S."/>
            <person name="Miller A.N."/>
            <person name="Quandt A."/>
        </authorList>
    </citation>
    <scope>NUCLEOTIDE SEQUENCE</scope>
    <source>
        <strain evidence="3">GBOQ0MN5Z8</strain>
    </source>
</reference>
<evidence type="ECO:0000313" key="4">
    <source>
        <dbReference type="Proteomes" id="UP000698800"/>
    </source>
</evidence>
<dbReference type="OrthoDB" id="3785621at2759"/>
<feature type="transmembrane region" description="Helical" evidence="1">
    <location>
        <begin position="288"/>
        <end position="308"/>
    </location>
</feature>
<keyword evidence="1" id="KW-0472">Membrane</keyword>
<feature type="transmembrane region" description="Helical" evidence="1">
    <location>
        <begin position="144"/>
        <end position="169"/>
    </location>
</feature>
<comment type="caution">
    <text evidence="3">The sequence shown here is derived from an EMBL/GenBank/DDBJ whole genome shotgun (WGS) entry which is preliminary data.</text>
</comment>
<feature type="chain" id="PRO_5040363759" evidence="2">
    <location>
        <begin position="21"/>
        <end position="397"/>
    </location>
</feature>